<dbReference type="SMART" id="SM00980">
    <property type="entry name" value="THAP"/>
    <property type="match status" value="1"/>
</dbReference>
<dbReference type="InterPro" id="IPR036236">
    <property type="entry name" value="Znf_C2H2_sf"/>
</dbReference>
<dbReference type="GeneID" id="112056365"/>
<feature type="domain" description="C2H2-type" evidence="10">
    <location>
        <begin position="230"/>
        <end position="258"/>
    </location>
</feature>
<dbReference type="PROSITE" id="PS51915">
    <property type="entry name" value="ZAD"/>
    <property type="match status" value="1"/>
</dbReference>
<feature type="domain" description="C2H2-type" evidence="10">
    <location>
        <begin position="257"/>
        <end position="285"/>
    </location>
</feature>
<gene>
    <name evidence="14" type="primary">LOC112056365</name>
</gene>
<sequence>MRCCVRNCGNDTKKTTKSHGITFHMFPKETNLRNAWMEALGITEEPRDRSAVCSEHFQQESFYETRRGLRRIKSGSVPLPLDESDEDLDAPATLRVCRVCLSMNVTMYHMSEKNLGLMYEQTVGMPITANDRLPQKLCWECVARLTSASHFQRKAMRCQTLLTNRLEVDRYQSGAYECFICKTRLKTGRALRKHLTAQHTEKFSCKGCPFVTRNRGVAREHEKWHAGTKYQCPHCPSEFDKLTTYMGHIRIKHVSDFVCELCGYTFVSKKGIDVHKKKKHRLAEKNVSLDGPYCEVCEVKFVSEDAHSRHLKLSSRHSSDNDPNRIRNDSQSMNTEKNGRVMRKIERRPTIHPRTSMAGPDGAPVTCEQCGLQLRDLRLYAQHFRRAHPDKNRTKYPAMKTPCMCEQCGRIFQSMALLKDHMWVHTGEKRFKCDRCEKSFTQKTNLVFHMRVHSATRPTYECPLCGKHFAFFNNRRRHMFIHTGLKPFKCDTCGKCFTTSGEQRAHVEHVHLKKPWPKRARARHCDDAWQKCGLRHVED</sequence>
<evidence type="ECO:0000313" key="14">
    <source>
        <dbReference type="RefSeq" id="XP_052746310.1"/>
    </source>
</evidence>
<dbReference type="Gene3D" id="6.20.210.20">
    <property type="entry name" value="THAP domain"/>
    <property type="match status" value="1"/>
</dbReference>
<keyword evidence="13" id="KW-1185">Reference proteome</keyword>
<dbReference type="PROSITE" id="PS50157">
    <property type="entry name" value="ZINC_FINGER_C2H2_2"/>
    <property type="match status" value="6"/>
</dbReference>
<dbReference type="Pfam" id="PF07776">
    <property type="entry name" value="zf-AD"/>
    <property type="match status" value="1"/>
</dbReference>
<evidence type="ECO:0000256" key="6">
    <source>
        <dbReference type="PROSITE-ProRule" id="PRU00042"/>
    </source>
</evidence>
<dbReference type="Gene3D" id="3.30.160.60">
    <property type="entry name" value="Classic Zinc Finger"/>
    <property type="match status" value="6"/>
</dbReference>
<dbReference type="RefSeq" id="XP_052746310.1">
    <property type="nucleotide sequence ID" value="XM_052890350.1"/>
</dbReference>
<evidence type="ECO:0000259" key="12">
    <source>
        <dbReference type="PROSITE" id="PS51915"/>
    </source>
</evidence>
<feature type="domain" description="C2H2-type" evidence="10">
    <location>
        <begin position="431"/>
        <end position="458"/>
    </location>
</feature>
<feature type="compositionally biased region" description="Basic and acidic residues" evidence="9">
    <location>
        <begin position="317"/>
        <end position="328"/>
    </location>
</feature>
<evidence type="ECO:0000259" key="11">
    <source>
        <dbReference type="PROSITE" id="PS50950"/>
    </source>
</evidence>
<dbReference type="SUPFAM" id="SSF57716">
    <property type="entry name" value="Glucocorticoid receptor-like (DNA-binding domain)"/>
    <property type="match status" value="2"/>
</dbReference>
<feature type="region of interest" description="Disordered" evidence="9">
    <location>
        <begin position="311"/>
        <end position="343"/>
    </location>
</feature>
<evidence type="ECO:0000256" key="9">
    <source>
        <dbReference type="SAM" id="MobiDB-lite"/>
    </source>
</evidence>
<dbReference type="Pfam" id="PF05485">
    <property type="entry name" value="THAP"/>
    <property type="match status" value="1"/>
</dbReference>
<feature type="domain" description="C2H2-type" evidence="10">
    <location>
        <begin position="488"/>
        <end position="511"/>
    </location>
</feature>
<evidence type="ECO:0000256" key="3">
    <source>
        <dbReference type="ARBA" id="ARBA00022771"/>
    </source>
</evidence>
<dbReference type="Gene3D" id="3.40.1800.20">
    <property type="match status" value="1"/>
</dbReference>
<evidence type="ECO:0000256" key="2">
    <source>
        <dbReference type="ARBA" id="ARBA00022737"/>
    </source>
</evidence>
<keyword evidence="5 7" id="KW-0238">DNA-binding</keyword>
<dbReference type="InterPro" id="IPR038441">
    <property type="entry name" value="THAP_Znf_sf"/>
</dbReference>
<keyword evidence="4 8" id="KW-0862">Zinc</keyword>
<feature type="domain" description="ZAD" evidence="12">
    <location>
        <begin position="95"/>
        <end position="165"/>
    </location>
</feature>
<evidence type="ECO:0000256" key="8">
    <source>
        <dbReference type="PROSITE-ProRule" id="PRU01263"/>
    </source>
</evidence>
<accession>A0ABM3M5V8</accession>
<dbReference type="SMART" id="SM00868">
    <property type="entry name" value="zf-AD"/>
    <property type="match status" value="1"/>
</dbReference>
<protein>
    <submittedName>
        <fullName evidence="14">Zinc finger protein 493 isoform X2</fullName>
    </submittedName>
</protein>
<dbReference type="SMART" id="SM00692">
    <property type="entry name" value="DM3"/>
    <property type="match status" value="1"/>
</dbReference>
<evidence type="ECO:0000256" key="1">
    <source>
        <dbReference type="ARBA" id="ARBA00022723"/>
    </source>
</evidence>
<dbReference type="Proteomes" id="UP001652582">
    <property type="component" value="Chromosome 27"/>
</dbReference>
<evidence type="ECO:0000313" key="13">
    <source>
        <dbReference type="Proteomes" id="UP001652582"/>
    </source>
</evidence>
<dbReference type="PANTHER" id="PTHR24379">
    <property type="entry name" value="KRAB AND ZINC FINGER DOMAIN-CONTAINING"/>
    <property type="match status" value="1"/>
</dbReference>
<feature type="binding site" evidence="8">
    <location>
        <position position="138"/>
    </location>
    <ligand>
        <name>Zn(2+)</name>
        <dbReference type="ChEBI" id="CHEBI:29105"/>
    </ligand>
</feature>
<dbReference type="InterPro" id="IPR013087">
    <property type="entry name" value="Znf_C2H2_type"/>
</dbReference>
<feature type="binding site" evidence="8">
    <location>
        <position position="97"/>
    </location>
    <ligand>
        <name>Zn(2+)</name>
        <dbReference type="ChEBI" id="CHEBI:29105"/>
    </ligand>
</feature>
<dbReference type="InterPro" id="IPR006612">
    <property type="entry name" value="THAP_Znf"/>
</dbReference>
<reference evidence="14" key="1">
    <citation type="submission" date="2025-08" db="UniProtKB">
        <authorList>
            <consortium name="RefSeq"/>
        </authorList>
    </citation>
    <scope>IDENTIFICATION</scope>
</reference>
<feature type="domain" description="C2H2-type" evidence="10">
    <location>
        <begin position="403"/>
        <end position="430"/>
    </location>
</feature>
<organism evidence="13 14">
    <name type="scientific">Bicyclus anynana</name>
    <name type="common">Squinting bush brown butterfly</name>
    <dbReference type="NCBI Taxonomy" id="110368"/>
    <lineage>
        <taxon>Eukaryota</taxon>
        <taxon>Metazoa</taxon>
        <taxon>Ecdysozoa</taxon>
        <taxon>Arthropoda</taxon>
        <taxon>Hexapoda</taxon>
        <taxon>Insecta</taxon>
        <taxon>Pterygota</taxon>
        <taxon>Neoptera</taxon>
        <taxon>Endopterygota</taxon>
        <taxon>Lepidoptera</taxon>
        <taxon>Glossata</taxon>
        <taxon>Ditrysia</taxon>
        <taxon>Papilionoidea</taxon>
        <taxon>Nymphalidae</taxon>
        <taxon>Satyrinae</taxon>
        <taxon>Satyrini</taxon>
        <taxon>Mycalesina</taxon>
        <taxon>Bicyclus</taxon>
    </lineage>
</organism>
<dbReference type="InterPro" id="IPR012934">
    <property type="entry name" value="Znf_AD"/>
</dbReference>
<keyword evidence="2" id="KW-0677">Repeat</keyword>
<dbReference type="SMART" id="SM00355">
    <property type="entry name" value="ZnF_C2H2"/>
    <property type="match status" value="10"/>
</dbReference>
<evidence type="ECO:0000256" key="5">
    <source>
        <dbReference type="ARBA" id="ARBA00023125"/>
    </source>
</evidence>
<dbReference type="PROSITE" id="PS00028">
    <property type="entry name" value="ZINC_FINGER_C2H2_1"/>
    <property type="match status" value="8"/>
</dbReference>
<keyword evidence="1 8" id="KW-0479">Metal-binding</keyword>
<dbReference type="PANTHER" id="PTHR24379:SF121">
    <property type="entry name" value="C2H2-TYPE DOMAIN-CONTAINING PROTEIN"/>
    <property type="match status" value="1"/>
</dbReference>
<keyword evidence="3 6" id="KW-0863">Zinc-finger</keyword>
<feature type="binding site" evidence="8">
    <location>
        <position position="100"/>
    </location>
    <ligand>
        <name>Zn(2+)</name>
        <dbReference type="ChEBI" id="CHEBI:29105"/>
    </ligand>
</feature>
<name>A0ABM3M5V8_BICAN</name>
<dbReference type="SUPFAM" id="SSF57667">
    <property type="entry name" value="beta-beta-alpha zinc fingers"/>
    <property type="match status" value="3"/>
</dbReference>
<dbReference type="PROSITE" id="PS50950">
    <property type="entry name" value="ZF_THAP"/>
    <property type="match status" value="1"/>
</dbReference>
<proteinExistence type="predicted"/>
<dbReference type="Pfam" id="PF00096">
    <property type="entry name" value="zf-C2H2"/>
    <property type="match status" value="3"/>
</dbReference>
<feature type="binding site" evidence="8">
    <location>
        <position position="141"/>
    </location>
    <ligand>
        <name>Zn(2+)</name>
        <dbReference type="ChEBI" id="CHEBI:29105"/>
    </ligand>
</feature>
<evidence type="ECO:0000256" key="4">
    <source>
        <dbReference type="ARBA" id="ARBA00022833"/>
    </source>
</evidence>
<feature type="domain" description="C2H2-type" evidence="10">
    <location>
        <begin position="460"/>
        <end position="487"/>
    </location>
</feature>
<evidence type="ECO:0000259" key="10">
    <source>
        <dbReference type="PROSITE" id="PS50157"/>
    </source>
</evidence>
<evidence type="ECO:0000256" key="7">
    <source>
        <dbReference type="PROSITE-ProRule" id="PRU00309"/>
    </source>
</evidence>
<feature type="domain" description="THAP-type" evidence="11">
    <location>
        <begin position="1"/>
        <end position="81"/>
    </location>
</feature>